<dbReference type="PIRSF" id="PIRSF006060">
    <property type="entry name" value="AA_transporter"/>
    <property type="match status" value="1"/>
</dbReference>
<reference evidence="9 11" key="2">
    <citation type="submission" date="2018-08" db="EMBL/GenBank/DDBJ databases">
        <authorList>
            <consortium name="Pathogen Informatics"/>
        </authorList>
    </citation>
    <scope>NUCLEOTIDE SEQUENCE [LARGE SCALE GENOMIC DNA]</scope>
    <source>
        <strain evidence="9 11">EuSCAPE_TR218</strain>
    </source>
</reference>
<feature type="transmembrane region" description="Helical" evidence="5">
    <location>
        <begin position="28"/>
        <end position="51"/>
    </location>
</feature>
<reference evidence="6" key="5">
    <citation type="submission" date="2024-01" db="EMBL/GenBank/DDBJ databases">
        <authorList>
            <person name="Macesic N."/>
        </authorList>
    </citation>
    <scope>NUCLEOTIDE SEQUENCE</scope>
    <source>
        <strain evidence="6">CPO071</strain>
    </source>
</reference>
<keyword evidence="3 5" id="KW-1133">Transmembrane helix</keyword>
<feature type="transmembrane region" description="Helical" evidence="5">
    <location>
        <begin position="290"/>
        <end position="312"/>
    </location>
</feature>
<gene>
    <name evidence="8" type="primary">yveA</name>
    <name evidence="7" type="ORF">IAP99_22810</name>
    <name evidence="8" type="ORF">NCTC9177_01978</name>
    <name evidence="6" type="ORF">QAB22_023550</name>
    <name evidence="9" type="ORF">SAMEA3729809_04500</name>
</gene>
<evidence type="ECO:0000313" key="6">
    <source>
        <dbReference type="EMBL" id="MEC6059482.1"/>
    </source>
</evidence>
<feature type="transmembrane region" description="Helical" evidence="5">
    <location>
        <begin position="143"/>
        <end position="162"/>
    </location>
</feature>
<dbReference type="OMA" id="ANWISLV"/>
<dbReference type="PANTHER" id="PTHR47547:SF1">
    <property type="entry name" value="ASPARTATE-PROTON SYMPORTER"/>
    <property type="match status" value="1"/>
</dbReference>
<evidence type="ECO:0000313" key="8">
    <source>
        <dbReference type="EMBL" id="STS88141.1"/>
    </source>
</evidence>
<name>A0A0B7GEU0_KLEVA</name>
<evidence type="ECO:0000256" key="1">
    <source>
        <dbReference type="ARBA" id="ARBA00004141"/>
    </source>
</evidence>
<feature type="transmembrane region" description="Helical" evidence="5">
    <location>
        <begin position="98"/>
        <end position="123"/>
    </location>
</feature>
<feature type="transmembrane region" description="Helical" evidence="5">
    <location>
        <begin position="355"/>
        <end position="373"/>
    </location>
</feature>
<feature type="transmembrane region" description="Helical" evidence="5">
    <location>
        <begin position="57"/>
        <end position="77"/>
    </location>
</feature>
<dbReference type="Gene3D" id="1.20.1740.10">
    <property type="entry name" value="Amino acid/polyamine transporter I"/>
    <property type="match status" value="1"/>
</dbReference>
<comment type="subcellular location">
    <subcellularLocation>
        <location evidence="1">Membrane</location>
        <topology evidence="1">Multi-pass membrane protein</topology>
    </subcellularLocation>
</comment>
<feature type="transmembrane region" description="Helical" evidence="5">
    <location>
        <begin position="500"/>
        <end position="517"/>
    </location>
</feature>
<dbReference type="EMBL" id="JARTTN020000001">
    <property type="protein sequence ID" value="MEC6059482.1"/>
    <property type="molecule type" value="Genomic_DNA"/>
</dbReference>
<evidence type="ECO:0000313" key="9">
    <source>
        <dbReference type="EMBL" id="SXF97545.1"/>
    </source>
</evidence>
<dbReference type="Proteomes" id="UP000258928">
    <property type="component" value="Unassembled WGS sequence"/>
</dbReference>
<dbReference type="InterPro" id="IPR052962">
    <property type="entry name" value="AA_Transporter_AGT"/>
</dbReference>
<feature type="transmembrane region" description="Helical" evidence="5">
    <location>
        <begin position="246"/>
        <end position="270"/>
    </location>
</feature>
<evidence type="ECO:0000256" key="5">
    <source>
        <dbReference type="SAM" id="Phobius"/>
    </source>
</evidence>
<evidence type="ECO:0000256" key="4">
    <source>
        <dbReference type="ARBA" id="ARBA00023136"/>
    </source>
</evidence>
<dbReference type="InterPro" id="IPR002293">
    <property type="entry name" value="AA/rel_permease1"/>
</dbReference>
<dbReference type="PANTHER" id="PTHR47547">
    <property type="match status" value="1"/>
</dbReference>
<dbReference type="RefSeq" id="WP_012542949.1">
    <property type="nucleotide sequence ID" value="NC_011283.1"/>
</dbReference>
<dbReference type="Proteomes" id="UP000516181">
    <property type="component" value="Chromosome"/>
</dbReference>
<reference evidence="7 12" key="3">
    <citation type="submission" date="2020-08" db="EMBL/GenBank/DDBJ databases">
        <title>Complete genome sequence of Klebsiella pneumoniae KP2757.</title>
        <authorList>
            <person name="Zhang X."/>
        </authorList>
    </citation>
    <scope>NUCLEOTIDE SEQUENCE [LARGE SCALE GENOMIC DNA]</scope>
    <source>
        <strain evidence="7 12">KP2757</strain>
    </source>
</reference>
<sequence length="533" mass="57782">MTIHTTHNSQTRVAESGKFKKQLTLTDLTFIGLGAIFGSGWLFAASHVASIAGPAGIASWVIGGFAVLLLGIVYCELGAALPRAGGIIRYPVFSHGELMGYLLGFITLIAFSSLISIEIVAARQYAAAWFPALTQPGSSSPTLLGWVVQFLLLCFFFALNYYSVKTFARSNNFISVLKFLVPLLVVVTLFAFFKPENLHAQGIAPFGMSGVEAAISAGGIIFAYLGLTPIISVASEVQKPQRTIPIALILSVVLSTIIYVLLQLAFLGSIPTEMLNGGWAEVSKQFSLPYRDIAITLGMGWLAFMVISDAIISPSGTGNIYMNATPRVIYGWAKAGTFFKAFTHIDKASGIPRPALWLTFGLSIFWTLPFPSWEQLISVVSAALVLSYAIAPVTAAGLRRNAPDLPRPFRVRAFGIIGPVSFMISALIVYWSGWNTLSWLLGLQIVMFVVYVMCKGKVPEHTVSLAQQVKSSLWLIVFYALIILFSWLGSFGGLNVIGHPWDTVLVAAMSLGIYYWGARSCLPQANFSGDEEE</sequence>
<protein>
    <submittedName>
        <fullName evidence="6">APC family permease</fullName>
    </submittedName>
    <submittedName>
        <fullName evidence="8">Amino acid permease</fullName>
    </submittedName>
</protein>
<evidence type="ECO:0000256" key="3">
    <source>
        <dbReference type="ARBA" id="ARBA00022989"/>
    </source>
</evidence>
<dbReference type="EMBL" id="UKAS01000019">
    <property type="protein sequence ID" value="SXF97545.1"/>
    <property type="molecule type" value="Genomic_DNA"/>
</dbReference>
<evidence type="ECO:0000313" key="10">
    <source>
        <dbReference type="Proteomes" id="UP000254545"/>
    </source>
</evidence>
<dbReference type="GO" id="GO:0016020">
    <property type="term" value="C:membrane"/>
    <property type="evidence" value="ECO:0007669"/>
    <property type="project" value="UniProtKB-SubCell"/>
</dbReference>
<feature type="transmembrane region" description="Helical" evidence="5">
    <location>
        <begin position="411"/>
        <end position="431"/>
    </location>
</feature>
<keyword evidence="4 5" id="KW-0472">Membrane</keyword>
<feature type="transmembrane region" description="Helical" evidence="5">
    <location>
        <begin position="379"/>
        <end position="399"/>
    </location>
</feature>
<accession>A0A0B7GEU0</accession>
<feature type="transmembrane region" description="Helical" evidence="5">
    <location>
        <begin position="213"/>
        <end position="234"/>
    </location>
</feature>
<organism evidence="8 10">
    <name type="scientific">Klebsiella variicola</name>
    <dbReference type="NCBI Taxonomy" id="244366"/>
    <lineage>
        <taxon>Bacteria</taxon>
        <taxon>Pseudomonadati</taxon>
        <taxon>Pseudomonadota</taxon>
        <taxon>Gammaproteobacteria</taxon>
        <taxon>Enterobacterales</taxon>
        <taxon>Enterobacteriaceae</taxon>
        <taxon>Klebsiella/Raoultella group</taxon>
        <taxon>Klebsiella</taxon>
        <taxon>Klebsiella pneumoniae complex</taxon>
    </lineage>
</organism>
<evidence type="ECO:0000313" key="7">
    <source>
        <dbReference type="EMBL" id="QNP24175.1"/>
    </source>
</evidence>
<feature type="transmembrane region" description="Helical" evidence="5">
    <location>
        <begin position="474"/>
        <end position="494"/>
    </location>
</feature>
<reference evidence="8 10" key="1">
    <citation type="submission" date="2018-06" db="EMBL/GenBank/DDBJ databases">
        <authorList>
            <consortium name="Pathogen Informatics"/>
            <person name="Doyle S."/>
        </authorList>
    </citation>
    <scope>NUCLEOTIDE SEQUENCE [LARGE SCALE GENOMIC DNA]</scope>
    <source>
        <strain evidence="8 10">NCTC9177</strain>
    </source>
</reference>
<feature type="transmembrane region" description="Helical" evidence="5">
    <location>
        <begin position="437"/>
        <end position="454"/>
    </location>
</feature>
<dbReference type="GO" id="GO:0022857">
    <property type="term" value="F:transmembrane transporter activity"/>
    <property type="evidence" value="ECO:0007669"/>
    <property type="project" value="InterPro"/>
</dbReference>
<evidence type="ECO:0000313" key="11">
    <source>
        <dbReference type="Proteomes" id="UP000258928"/>
    </source>
</evidence>
<keyword evidence="2 5" id="KW-0812">Transmembrane</keyword>
<proteinExistence type="predicted"/>
<dbReference type="EMBL" id="UGKR01000003">
    <property type="protein sequence ID" value="STS88141.1"/>
    <property type="molecule type" value="Genomic_DNA"/>
</dbReference>
<dbReference type="EMBL" id="CP060807">
    <property type="protein sequence ID" value="QNP24175.1"/>
    <property type="molecule type" value="Genomic_DNA"/>
</dbReference>
<dbReference type="Pfam" id="PF13520">
    <property type="entry name" value="AA_permease_2"/>
    <property type="match status" value="1"/>
</dbReference>
<feature type="transmembrane region" description="Helical" evidence="5">
    <location>
        <begin position="174"/>
        <end position="193"/>
    </location>
</feature>
<dbReference type="AlphaFoldDB" id="A0A0B7GEU0"/>
<dbReference type="KEGG" id="kpe:KPK_4821"/>
<reference evidence="6" key="4">
    <citation type="journal article" date="2023" name="Nat. Commun.">
        <title>Genomic dissection of endemic carbapenem resistance reveals metallo-beta-lactamase dissemination through clonal, plasmid and integron transfer.</title>
        <authorList>
            <person name="Macesic N."/>
            <person name="Hawkey J."/>
            <person name="Vezina B."/>
            <person name="Wisniewski J.A."/>
            <person name="Cottingham H."/>
            <person name="Blakeway L.V."/>
            <person name="Harshegyi T."/>
            <person name="Pragastis K."/>
            <person name="Badoordeen G.Z."/>
            <person name="Dennison A."/>
            <person name="Spelman D.W."/>
            <person name="Jenney A.W.J."/>
            <person name="Peleg A.Y."/>
        </authorList>
    </citation>
    <scope>NUCLEOTIDE SEQUENCE</scope>
    <source>
        <strain evidence="6">CPO071</strain>
    </source>
</reference>
<evidence type="ECO:0000313" key="12">
    <source>
        <dbReference type="Proteomes" id="UP000516181"/>
    </source>
</evidence>
<dbReference type="Proteomes" id="UP000254545">
    <property type="component" value="Unassembled WGS sequence"/>
</dbReference>
<evidence type="ECO:0000256" key="2">
    <source>
        <dbReference type="ARBA" id="ARBA00022692"/>
    </source>
</evidence>
<dbReference type="Proteomes" id="UP001176846">
    <property type="component" value="Unassembled WGS sequence"/>
</dbReference>